<dbReference type="AlphaFoldDB" id="A0A1M5FS55"/>
<proteinExistence type="predicted"/>
<reference evidence="2 3" key="1">
    <citation type="submission" date="2016-11" db="EMBL/GenBank/DDBJ databases">
        <authorList>
            <person name="Jaros S."/>
            <person name="Januszkiewicz K."/>
            <person name="Wedrychowicz H."/>
        </authorList>
    </citation>
    <scope>NUCLEOTIDE SEQUENCE [LARGE SCALE GENOMIC DNA]</scope>
    <source>
        <strain evidence="2 3">DSM 18119</strain>
    </source>
</reference>
<feature type="transmembrane region" description="Helical" evidence="1">
    <location>
        <begin position="12"/>
        <end position="28"/>
    </location>
</feature>
<evidence type="ECO:0000313" key="2">
    <source>
        <dbReference type="EMBL" id="SHF94012.1"/>
    </source>
</evidence>
<protein>
    <submittedName>
        <fullName evidence="2">Uncharacterized protein</fullName>
    </submittedName>
</protein>
<dbReference type="Proteomes" id="UP000184048">
    <property type="component" value="Unassembled WGS sequence"/>
</dbReference>
<name>A0A1M5FS55_9BACT</name>
<keyword evidence="3" id="KW-1185">Reference proteome</keyword>
<accession>A0A1M5FS55</accession>
<keyword evidence="1" id="KW-0812">Transmembrane</keyword>
<dbReference type="EMBL" id="FQUU01000024">
    <property type="protein sequence ID" value="SHF94012.1"/>
    <property type="molecule type" value="Genomic_DNA"/>
</dbReference>
<keyword evidence="1" id="KW-1133">Transmembrane helix</keyword>
<gene>
    <name evidence="2" type="ORF">SAMN02745131_03915</name>
</gene>
<sequence length="61" mass="6905">MATVRDSSNHSGSAIYGLGFIGALVYFIQMATSFWIGVLGFFKAIFWPAFLVYYLLEFLQK</sequence>
<feature type="transmembrane region" description="Helical" evidence="1">
    <location>
        <begin position="34"/>
        <end position="56"/>
    </location>
</feature>
<evidence type="ECO:0000313" key="3">
    <source>
        <dbReference type="Proteomes" id="UP000184048"/>
    </source>
</evidence>
<dbReference type="RefSeq" id="WP_072837032.1">
    <property type="nucleotide sequence ID" value="NZ_FQUU01000024.1"/>
</dbReference>
<organism evidence="2 3">
    <name type="scientific">Flavisolibacter ginsengisoli DSM 18119</name>
    <dbReference type="NCBI Taxonomy" id="1121884"/>
    <lineage>
        <taxon>Bacteria</taxon>
        <taxon>Pseudomonadati</taxon>
        <taxon>Bacteroidota</taxon>
        <taxon>Chitinophagia</taxon>
        <taxon>Chitinophagales</taxon>
        <taxon>Chitinophagaceae</taxon>
        <taxon>Flavisolibacter</taxon>
    </lineage>
</organism>
<evidence type="ECO:0000256" key="1">
    <source>
        <dbReference type="SAM" id="Phobius"/>
    </source>
</evidence>
<dbReference type="OrthoDB" id="679779at2"/>
<dbReference type="STRING" id="1121884.SAMN02745131_03915"/>
<keyword evidence="1" id="KW-0472">Membrane</keyword>